<dbReference type="OrthoDB" id="9814359at2"/>
<dbReference type="CDD" id="cd00371">
    <property type="entry name" value="HMA"/>
    <property type="match status" value="1"/>
</dbReference>
<dbReference type="InterPro" id="IPR006121">
    <property type="entry name" value="HMA_dom"/>
</dbReference>
<evidence type="ECO:0000313" key="2">
    <source>
        <dbReference type="EMBL" id="OBS08543.1"/>
    </source>
</evidence>
<organism evidence="2 3">
    <name type="scientific">Acidihalobacter prosperus</name>
    <dbReference type="NCBI Taxonomy" id="160660"/>
    <lineage>
        <taxon>Bacteria</taxon>
        <taxon>Pseudomonadati</taxon>
        <taxon>Pseudomonadota</taxon>
        <taxon>Gammaproteobacteria</taxon>
        <taxon>Chromatiales</taxon>
        <taxon>Ectothiorhodospiraceae</taxon>
        <taxon>Acidihalobacter</taxon>
    </lineage>
</organism>
<dbReference type="GO" id="GO:0046872">
    <property type="term" value="F:metal ion binding"/>
    <property type="evidence" value="ECO:0007669"/>
    <property type="project" value="InterPro"/>
</dbReference>
<dbReference type="STRING" id="160660.BJI67_12540"/>
<dbReference type="Pfam" id="PF00403">
    <property type="entry name" value="HMA"/>
    <property type="match status" value="1"/>
</dbReference>
<proteinExistence type="predicted"/>
<reference evidence="2 3" key="1">
    <citation type="journal article" date="2014" name="Genome Announc.">
        <title>Draft Genome Sequence of the Iron-Oxidizing, Acidophilic, and Halotolerant 'Thiobacillus prosperus' Type Strain DSM 5130.</title>
        <authorList>
            <person name="Ossandon F.J."/>
            <person name="Cardenas J.P."/>
            <person name="Corbett M."/>
            <person name="Quatrini R."/>
            <person name="Holmes D.S."/>
            <person name="Watkin E."/>
        </authorList>
    </citation>
    <scope>NUCLEOTIDE SEQUENCE [LARGE SCALE GENOMIC DNA]</scope>
    <source>
        <strain evidence="2 3">DSM 5130</strain>
    </source>
</reference>
<protein>
    <submittedName>
        <fullName evidence="2">Heavy metal-binding protein</fullName>
    </submittedName>
</protein>
<feature type="domain" description="HMA" evidence="1">
    <location>
        <begin position="2"/>
        <end position="65"/>
    </location>
</feature>
<comment type="caution">
    <text evidence="2">The sequence shown here is derived from an EMBL/GenBank/DDBJ whole genome shotgun (WGS) entry which is preliminary data.</text>
</comment>
<dbReference type="SUPFAM" id="SSF55008">
    <property type="entry name" value="HMA, heavy metal-associated domain"/>
    <property type="match status" value="1"/>
</dbReference>
<evidence type="ECO:0000259" key="1">
    <source>
        <dbReference type="PROSITE" id="PS50846"/>
    </source>
</evidence>
<dbReference type="PROSITE" id="PS50846">
    <property type="entry name" value="HMA_2"/>
    <property type="match status" value="1"/>
</dbReference>
<keyword evidence="3" id="KW-1185">Reference proteome</keyword>
<gene>
    <name evidence="2" type="ORF">Thpro_022793</name>
</gene>
<dbReference type="EMBL" id="JQSG02000006">
    <property type="protein sequence ID" value="OBS08543.1"/>
    <property type="molecule type" value="Genomic_DNA"/>
</dbReference>
<dbReference type="Proteomes" id="UP000029273">
    <property type="component" value="Unassembled WGS sequence"/>
</dbReference>
<evidence type="ECO:0000313" key="3">
    <source>
        <dbReference type="Proteomes" id="UP000029273"/>
    </source>
</evidence>
<dbReference type="AlphaFoldDB" id="A0A1A6C1W0"/>
<dbReference type="Gene3D" id="3.30.70.100">
    <property type="match status" value="1"/>
</dbReference>
<sequence>MNDITLKITGMTCGHCVRAAAQALEAVPGVTKAEVTLEPGQAVVHGDAPLEALIAAVAEEGYSAERL</sequence>
<dbReference type="InterPro" id="IPR036163">
    <property type="entry name" value="HMA_dom_sf"/>
</dbReference>
<dbReference type="RefSeq" id="WP_038090824.1">
    <property type="nucleotide sequence ID" value="NZ_JQSG02000006.1"/>
</dbReference>
<name>A0A1A6C1W0_9GAMM</name>
<accession>A0A1A6C1W0</accession>